<reference evidence="2" key="1">
    <citation type="journal article" date="2019" name="Int. J. Syst. Evol. Microbiol.">
        <title>The Global Catalogue of Microorganisms (GCM) 10K type strain sequencing project: providing services to taxonomists for standard genome sequencing and annotation.</title>
        <authorList>
            <consortium name="The Broad Institute Genomics Platform"/>
            <consortium name="The Broad Institute Genome Sequencing Center for Infectious Disease"/>
            <person name="Wu L."/>
            <person name="Ma J."/>
        </authorList>
    </citation>
    <scope>NUCLEOTIDE SEQUENCE [LARGE SCALE GENOMIC DNA]</scope>
    <source>
        <strain evidence="2">CGMCC-1.15741</strain>
    </source>
</reference>
<dbReference type="Proteomes" id="UP001596303">
    <property type="component" value="Unassembled WGS sequence"/>
</dbReference>
<organism evidence="1 2">
    <name type="scientific">Ponticaulis profundi</name>
    <dbReference type="NCBI Taxonomy" id="2665222"/>
    <lineage>
        <taxon>Bacteria</taxon>
        <taxon>Pseudomonadati</taxon>
        <taxon>Pseudomonadota</taxon>
        <taxon>Alphaproteobacteria</taxon>
        <taxon>Hyphomonadales</taxon>
        <taxon>Hyphomonadaceae</taxon>
        <taxon>Ponticaulis</taxon>
    </lineage>
</organism>
<evidence type="ECO:0000313" key="2">
    <source>
        <dbReference type="Proteomes" id="UP001596303"/>
    </source>
</evidence>
<name>A0ABW1S8F6_9PROT</name>
<accession>A0ABW1S8F6</accession>
<proteinExistence type="predicted"/>
<sequence>MALAGALLPTGQALAQEKAARSDAEVAKLETLSALSRKAVETPDGTTVLRTESGSMYFREATAEKRQTETLPDLTIAVSELSDEALREVLFSPPSRATYDPPEGYLTGYADYLDAAQEEWYRRIEQACDGLSDEAVATLDDNLCRRVASRKTAHERYLIDSNPDAPPVVDEMKTIEDRLAEQEADSVWTKAKEEALRERAHVGMKMQKDRLQDALNAAVAEGVFTQAEADQKLASMEDEDTLIEASIAQAKRNAVSADAIAVIETLPPVVDPVLTDFGCEILQSTANPELKRQSPDEGAEDELVAIGRQVVAQCDNIDVMVTYRDDALDPIRPARAQWHIPSWVRETDFTPGDLSQRFKVTQAGLRQDRYQWRSTSKFADLIFEYDTSDESYETARSIMEAIVQTLDTELPGPDVRSETDGS</sequence>
<dbReference type="EMBL" id="JBHSSW010000005">
    <property type="protein sequence ID" value="MFC6197747.1"/>
    <property type="molecule type" value="Genomic_DNA"/>
</dbReference>
<protein>
    <submittedName>
        <fullName evidence="1">Uncharacterized protein</fullName>
    </submittedName>
</protein>
<gene>
    <name evidence="1" type="ORF">ACFQDM_06635</name>
</gene>
<keyword evidence="2" id="KW-1185">Reference proteome</keyword>
<comment type="caution">
    <text evidence="1">The sequence shown here is derived from an EMBL/GenBank/DDBJ whole genome shotgun (WGS) entry which is preliminary data.</text>
</comment>
<evidence type="ECO:0000313" key="1">
    <source>
        <dbReference type="EMBL" id="MFC6197747.1"/>
    </source>
</evidence>
<dbReference type="RefSeq" id="WP_377377077.1">
    <property type="nucleotide sequence ID" value="NZ_JBHSSW010000005.1"/>
</dbReference>